<feature type="compositionally biased region" description="Polar residues" evidence="7">
    <location>
        <begin position="48"/>
        <end position="57"/>
    </location>
</feature>
<evidence type="ECO:0000256" key="5">
    <source>
        <dbReference type="ARBA" id="ARBA00023242"/>
    </source>
</evidence>
<name>A0A1Y1ZDK5_9PLEO</name>
<feature type="region of interest" description="Disordered" evidence="7">
    <location>
        <begin position="91"/>
        <end position="156"/>
    </location>
</feature>
<reference evidence="9 10" key="1">
    <citation type="submission" date="2016-07" db="EMBL/GenBank/DDBJ databases">
        <title>Pervasive Adenine N6-methylation of Active Genes in Fungi.</title>
        <authorList>
            <consortium name="DOE Joint Genome Institute"/>
            <person name="Mondo S.J."/>
            <person name="Dannebaum R.O."/>
            <person name="Kuo R.C."/>
            <person name="Labutti K."/>
            <person name="Haridas S."/>
            <person name="Kuo A."/>
            <person name="Salamov A."/>
            <person name="Ahrendt S.R."/>
            <person name="Lipzen A."/>
            <person name="Sullivan W."/>
            <person name="Andreopoulos W.B."/>
            <person name="Clum A."/>
            <person name="Lindquist E."/>
            <person name="Daum C."/>
            <person name="Ramamoorthy G.K."/>
            <person name="Gryganskyi A."/>
            <person name="Culley D."/>
            <person name="Magnuson J.K."/>
            <person name="James T.Y."/>
            <person name="O'Malley M.A."/>
            <person name="Stajich J.E."/>
            <person name="Spatafora J.W."/>
            <person name="Visel A."/>
            <person name="Grigoriev I.V."/>
        </authorList>
    </citation>
    <scope>NUCLEOTIDE SEQUENCE [LARGE SCALE GENOMIC DNA]</scope>
    <source>
        <strain evidence="9 10">CBS 115471</strain>
    </source>
</reference>
<evidence type="ECO:0000256" key="4">
    <source>
        <dbReference type="ARBA" id="ARBA00023163"/>
    </source>
</evidence>
<dbReference type="EMBL" id="MCFA01000102">
    <property type="protein sequence ID" value="ORY08370.1"/>
    <property type="molecule type" value="Genomic_DNA"/>
</dbReference>
<dbReference type="Proteomes" id="UP000193144">
    <property type="component" value="Unassembled WGS sequence"/>
</dbReference>
<keyword evidence="6" id="KW-0175">Coiled coil</keyword>
<evidence type="ECO:0000256" key="2">
    <source>
        <dbReference type="ARBA" id="ARBA00023015"/>
    </source>
</evidence>
<dbReference type="PRINTS" id="PR00043">
    <property type="entry name" value="LEUZIPPRJUN"/>
</dbReference>
<keyword evidence="3" id="KW-0238">DNA-binding</keyword>
<dbReference type="InterPro" id="IPR051027">
    <property type="entry name" value="bZIP_transcription_factors"/>
</dbReference>
<dbReference type="InterPro" id="IPR046347">
    <property type="entry name" value="bZIP_sf"/>
</dbReference>
<dbReference type="CDD" id="cd14687">
    <property type="entry name" value="bZIP_ATF2"/>
    <property type="match status" value="1"/>
</dbReference>
<dbReference type="Gene3D" id="1.20.5.170">
    <property type="match status" value="1"/>
</dbReference>
<dbReference type="GO" id="GO:0003677">
    <property type="term" value="F:DNA binding"/>
    <property type="evidence" value="ECO:0007669"/>
    <property type="project" value="UniProtKB-KW"/>
</dbReference>
<evidence type="ECO:0000313" key="9">
    <source>
        <dbReference type="EMBL" id="ORY08370.1"/>
    </source>
</evidence>
<dbReference type="OrthoDB" id="295274at2759"/>
<keyword evidence="10" id="KW-1185">Reference proteome</keyword>
<keyword evidence="4" id="KW-0804">Transcription</keyword>
<keyword evidence="5" id="KW-0539">Nucleus</keyword>
<protein>
    <recommendedName>
        <fullName evidence="8">BZIP domain-containing protein</fullName>
    </recommendedName>
</protein>
<evidence type="ECO:0000256" key="7">
    <source>
        <dbReference type="SAM" id="MobiDB-lite"/>
    </source>
</evidence>
<feature type="region of interest" description="Disordered" evidence="7">
    <location>
        <begin position="44"/>
        <end position="67"/>
    </location>
</feature>
<evidence type="ECO:0000256" key="1">
    <source>
        <dbReference type="ARBA" id="ARBA00004123"/>
    </source>
</evidence>
<dbReference type="GO" id="GO:0003700">
    <property type="term" value="F:DNA-binding transcription factor activity"/>
    <property type="evidence" value="ECO:0007669"/>
    <property type="project" value="InterPro"/>
</dbReference>
<feature type="coiled-coil region" evidence="6">
    <location>
        <begin position="192"/>
        <end position="219"/>
    </location>
</feature>
<dbReference type="STRING" id="1231657.A0A1Y1ZDK5"/>
<dbReference type="AlphaFoldDB" id="A0A1Y1ZDK5"/>
<dbReference type="SMART" id="SM00338">
    <property type="entry name" value="BRLZ"/>
    <property type="match status" value="1"/>
</dbReference>
<evidence type="ECO:0000259" key="8">
    <source>
        <dbReference type="PROSITE" id="PS50217"/>
    </source>
</evidence>
<comment type="subcellular location">
    <subcellularLocation>
        <location evidence="1">Nucleus</location>
    </subcellularLocation>
</comment>
<dbReference type="Pfam" id="PF00170">
    <property type="entry name" value="bZIP_1"/>
    <property type="match status" value="1"/>
</dbReference>
<keyword evidence="2" id="KW-0805">Transcription regulation</keyword>
<feature type="compositionally biased region" description="Low complexity" evidence="7">
    <location>
        <begin position="146"/>
        <end position="156"/>
    </location>
</feature>
<gene>
    <name evidence="9" type="ORF">BCR34DRAFT_13241</name>
</gene>
<evidence type="ECO:0000256" key="6">
    <source>
        <dbReference type="SAM" id="Coils"/>
    </source>
</evidence>
<proteinExistence type="predicted"/>
<feature type="domain" description="BZIP" evidence="8">
    <location>
        <begin position="163"/>
        <end position="223"/>
    </location>
</feature>
<dbReference type="InterPro" id="IPR002112">
    <property type="entry name" value="Leuzip_Jun"/>
</dbReference>
<dbReference type="InterPro" id="IPR004827">
    <property type="entry name" value="bZIP"/>
</dbReference>
<feature type="compositionally biased region" description="Low complexity" evidence="7">
    <location>
        <begin position="120"/>
        <end position="130"/>
    </location>
</feature>
<dbReference type="PROSITE" id="PS50217">
    <property type="entry name" value="BZIP"/>
    <property type="match status" value="1"/>
</dbReference>
<sequence>MDDLSVPLDWDNNTLFSLESWTFSPSNNDLAKVNDDAPHTLYRFGQVTPPNDSNFPGDSTRDSRHHKTGAPVFQSLDATLWPPSHDIQSFAQVDPLRSPPPPNDDAVSRPPKRRRSLVTSAAASESSPAPAKRRRGRPKRIPDPQPSSDFSDPSLDPTVIAARQSHLEKNRVAAHKCRQRQKQSEKLLEQTAKEASFKNRNLKAQVNMLKEEVLELKNEVLRHAGCGFWAIDEYLARCAGDWLGKERSASSVGLARTGSLSMSPLIGRDSIEMGSERISRTPIGESIDVSGTPND</sequence>
<accession>A0A1Y1ZDK5</accession>
<dbReference type="SUPFAM" id="SSF57959">
    <property type="entry name" value="Leucine zipper domain"/>
    <property type="match status" value="1"/>
</dbReference>
<evidence type="ECO:0000313" key="10">
    <source>
        <dbReference type="Proteomes" id="UP000193144"/>
    </source>
</evidence>
<dbReference type="PANTHER" id="PTHR19304">
    <property type="entry name" value="CYCLIC-AMP RESPONSE ELEMENT BINDING PROTEIN"/>
    <property type="match status" value="1"/>
</dbReference>
<evidence type="ECO:0000256" key="3">
    <source>
        <dbReference type="ARBA" id="ARBA00023125"/>
    </source>
</evidence>
<organism evidence="9 10">
    <name type="scientific">Clohesyomyces aquaticus</name>
    <dbReference type="NCBI Taxonomy" id="1231657"/>
    <lineage>
        <taxon>Eukaryota</taxon>
        <taxon>Fungi</taxon>
        <taxon>Dikarya</taxon>
        <taxon>Ascomycota</taxon>
        <taxon>Pezizomycotina</taxon>
        <taxon>Dothideomycetes</taxon>
        <taxon>Pleosporomycetidae</taxon>
        <taxon>Pleosporales</taxon>
        <taxon>Lindgomycetaceae</taxon>
        <taxon>Clohesyomyces</taxon>
    </lineage>
</organism>
<dbReference type="GO" id="GO:0005634">
    <property type="term" value="C:nucleus"/>
    <property type="evidence" value="ECO:0007669"/>
    <property type="project" value="UniProtKB-SubCell"/>
</dbReference>
<comment type="caution">
    <text evidence="9">The sequence shown here is derived from an EMBL/GenBank/DDBJ whole genome shotgun (WGS) entry which is preliminary data.</text>
</comment>